<dbReference type="GO" id="GO:0005227">
    <property type="term" value="F:calcium-activated cation channel activity"/>
    <property type="evidence" value="ECO:0007669"/>
    <property type="project" value="InterPro"/>
</dbReference>
<feature type="compositionally biased region" description="Gly residues" evidence="1">
    <location>
        <begin position="130"/>
        <end position="139"/>
    </location>
</feature>
<dbReference type="RefSeq" id="XP_003044246.1">
    <property type="nucleotide sequence ID" value="XM_003044200.1"/>
</dbReference>
<dbReference type="InParanoid" id="C7ZBI6"/>
<proteinExistence type="predicted"/>
<protein>
    <recommendedName>
        <fullName evidence="3">CSC1/OSCA1-like cytosolic domain-containing protein</fullName>
    </recommendedName>
</protein>
<dbReference type="EMBL" id="GG698915">
    <property type="protein sequence ID" value="EEU38533.1"/>
    <property type="molecule type" value="Genomic_DNA"/>
</dbReference>
<dbReference type="PANTHER" id="PTHR13018:SF20">
    <property type="entry name" value="SPORULATION-SPECIFIC PROTEIN 75"/>
    <property type="match status" value="1"/>
</dbReference>
<feature type="domain" description="CSC1/OSCA1-like cytosolic" evidence="3">
    <location>
        <begin position="18"/>
        <end position="257"/>
    </location>
</feature>
<dbReference type="GO" id="GO:0005886">
    <property type="term" value="C:plasma membrane"/>
    <property type="evidence" value="ECO:0007669"/>
    <property type="project" value="TreeGrafter"/>
</dbReference>
<dbReference type="GeneID" id="9670688"/>
<dbReference type="InterPro" id="IPR045122">
    <property type="entry name" value="Csc1-like"/>
</dbReference>
<evidence type="ECO:0000259" key="3">
    <source>
        <dbReference type="Pfam" id="PF14703"/>
    </source>
</evidence>
<keyword evidence="5" id="KW-1185">Reference proteome</keyword>
<dbReference type="KEGG" id="nhe:NECHADRAFT_88441"/>
<feature type="transmembrane region" description="Helical" evidence="2">
    <location>
        <begin position="270"/>
        <end position="289"/>
    </location>
</feature>
<gene>
    <name evidence="4" type="ORF">NECHADRAFT_88441</name>
</gene>
<dbReference type="Proteomes" id="UP000005206">
    <property type="component" value="Chromosome 14"/>
</dbReference>
<dbReference type="PANTHER" id="PTHR13018">
    <property type="entry name" value="PROBABLE MEMBRANE PROTEIN DUF221-RELATED"/>
    <property type="match status" value="1"/>
</dbReference>
<reference evidence="4 5" key="1">
    <citation type="journal article" date="2009" name="PLoS Genet.">
        <title>The genome of Nectria haematococca: contribution of supernumerary chromosomes to gene expansion.</title>
        <authorList>
            <person name="Coleman J.J."/>
            <person name="Rounsley S.D."/>
            <person name="Rodriguez-Carres M."/>
            <person name="Kuo A."/>
            <person name="Wasmann C.C."/>
            <person name="Grimwood J."/>
            <person name="Schmutz J."/>
            <person name="Taga M."/>
            <person name="White G.J."/>
            <person name="Zhou S."/>
            <person name="Schwartz D.C."/>
            <person name="Freitag M."/>
            <person name="Ma L.J."/>
            <person name="Danchin E.G."/>
            <person name="Henrissat B."/>
            <person name="Coutinho P.M."/>
            <person name="Nelson D.R."/>
            <person name="Straney D."/>
            <person name="Napoli C.A."/>
            <person name="Barker B.M."/>
            <person name="Gribskov M."/>
            <person name="Rep M."/>
            <person name="Kroken S."/>
            <person name="Molnar I."/>
            <person name="Rensing C."/>
            <person name="Kennell J.C."/>
            <person name="Zamora J."/>
            <person name="Farman M.L."/>
            <person name="Selker E.U."/>
            <person name="Salamov A."/>
            <person name="Shapiro H."/>
            <person name="Pangilinan J."/>
            <person name="Lindquist E."/>
            <person name="Lamers C."/>
            <person name="Grigoriev I.V."/>
            <person name="Geiser D.M."/>
            <person name="Covert S.F."/>
            <person name="Temporini E."/>
            <person name="Vanetten H.D."/>
        </authorList>
    </citation>
    <scope>NUCLEOTIDE SEQUENCE [LARGE SCALE GENOMIC DNA]</scope>
    <source>
        <strain evidence="5">ATCC MYA-4622 / CBS 123669 / FGSC 9596 / NRRL 45880 / 77-13-4</strain>
    </source>
</reference>
<keyword evidence="2" id="KW-1133">Transmembrane helix</keyword>
<dbReference type="HOGENOM" id="CLU_891637_0_0_1"/>
<feature type="compositionally biased region" description="Basic and acidic residues" evidence="1">
    <location>
        <begin position="115"/>
        <end position="129"/>
    </location>
</feature>
<evidence type="ECO:0000313" key="5">
    <source>
        <dbReference type="Proteomes" id="UP000005206"/>
    </source>
</evidence>
<feature type="region of interest" description="Disordered" evidence="1">
    <location>
        <begin position="93"/>
        <end position="141"/>
    </location>
</feature>
<dbReference type="VEuPathDB" id="FungiDB:NECHADRAFT_88441"/>
<dbReference type="AlphaFoldDB" id="C7ZBI6"/>
<name>C7ZBI6_FUSV7</name>
<keyword evidence="2" id="KW-0812">Transmembrane</keyword>
<organism evidence="4 5">
    <name type="scientific">Fusarium vanettenii (strain ATCC MYA-4622 / CBS 123669 / FGSC 9596 / NRRL 45880 / 77-13-4)</name>
    <name type="common">Fusarium solani subsp. pisi</name>
    <dbReference type="NCBI Taxonomy" id="660122"/>
    <lineage>
        <taxon>Eukaryota</taxon>
        <taxon>Fungi</taxon>
        <taxon>Dikarya</taxon>
        <taxon>Ascomycota</taxon>
        <taxon>Pezizomycotina</taxon>
        <taxon>Sordariomycetes</taxon>
        <taxon>Hypocreomycetidae</taxon>
        <taxon>Hypocreales</taxon>
        <taxon>Nectriaceae</taxon>
        <taxon>Fusarium</taxon>
        <taxon>Fusarium solani species complex</taxon>
        <taxon>Fusarium vanettenii</taxon>
    </lineage>
</organism>
<sequence>MSVVAVTWVCFIFFHEMKREKLRDLFFLFPGGVENVWVNRDFSSLAEKIDRRDAIHRKLEEAETFLVKATQRAWRKAGKPVLRPDSVLEVATSGYERSKSTSGHRMPRVPGLSRMDSEKQGKLSMRDSGDGSGGGGGGTDCEKHDKVWPWWEILSSDDRPSHRLPLFGLPWLPGIAPFSKRVDTIYWCREQLDAMNSEIELLQKNLEDRFPLLDSAFIQFNTQVAAHMACQSEILHLPGQMTPRIIGFCPKGVIWANLGLSYRASWFRSMAAYGILLAMISLWSIPVAWTGALSQIDQLVEGSRWESLLEDR</sequence>
<accession>C7ZBI6</accession>
<dbReference type="OrthoDB" id="5063597at2759"/>
<keyword evidence="2" id="KW-0472">Membrane</keyword>
<evidence type="ECO:0000256" key="1">
    <source>
        <dbReference type="SAM" id="MobiDB-lite"/>
    </source>
</evidence>
<dbReference type="eggNOG" id="KOG1134">
    <property type="taxonomic scope" value="Eukaryota"/>
</dbReference>
<evidence type="ECO:0000256" key="2">
    <source>
        <dbReference type="SAM" id="Phobius"/>
    </source>
</evidence>
<dbReference type="Pfam" id="PF14703">
    <property type="entry name" value="PHM7_cyt"/>
    <property type="match status" value="1"/>
</dbReference>
<evidence type="ECO:0000313" key="4">
    <source>
        <dbReference type="EMBL" id="EEU38533.1"/>
    </source>
</evidence>
<dbReference type="InterPro" id="IPR027815">
    <property type="entry name" value="CSC1/OSCA1-like_cyt"/>
</dbReference>